<sequence>MSEAKSSSSCWTGVHAMYIVWISTWRSKVTLRTSHTLLESSDGKSKKPGKADARNPKAAARHLVAVNLLIASNFLFLFQATSEVQPVAFTLYICTERTLSISCDCNCTHYKLNPPQTLKPLRSRHWYQKDDFGGRNTIGLQLNKGHLSAGRFPKTCISLHTLQAGKQLHRICPREKPDYPSS</sequence>
<dbReference type="EMBL" id="VDEP01000411">
    <property type="protein sequence ID" value="KAA1086396.1"/>
    <property type="molecule type" value="Genomic_DNA"/>
</dbReference>
<protein>
    <submittedName>
        <fullName evidence="1">Uncharacterized protein</fullName>
    </submittedName>
</protein>
<organism evidence="1 2">
    <name type="scientific">Puccinia graminis f. sp. tritici</name>
    <dbReference type="NCBI Taxonomy" id="56615"/>
    <lineage>
        <taxon>Eukaryota</taxon>
        <taxon>Fungi</taxon>
        <taxon>Dikarya</taxon>
        <taxon>Basidiomycota</taxon>
        <taxon>Pucciniomycotina</taxon>
        <taxon>Pucciniomycetes</taxon>
        <taxon>Pucciniales</taxon>
        <taxon>Pucciniaceae</taxon>
        <taxon>Puccinia</taxon>
    </lineage>
</organism>
<comment type="caution">
    <text evidence="1">The sequence shown here is derived from an EMBL/GenBank/DDBJ whole genome shotgun (WGS) entry which is preliminary data.</text>
</comment>
<name>A0A5B0NC78_PUCGR</name>
<gene>
    <name evidence="1" type="ORF">PGTUg99_022624</name>
</gene>
<evidence type="ECO:0000313" key="2">
    <source>
        <dbReference type="Proteomes" id="UP000325313"/>
    </source>
</evidence>
<proteinExistence type="predicted"/>
<accession>A0A5B0NC78</accession>
<dbReference type="Proteomes" id="UP000325313">
    <property type="component" value="Unassembled WGS sequence"/>
</dbReference>
<dbReference type="AlphaFoldDB" id="A0A5B0NC78"/>
<evidence type="ECO:0000313" key="1">
    <source>
        <dbReference type="EMBL" id="KAA1086396.1"/>
    </source>
</evidence>
<reference evidence="1 2" key="1">
    <citation type="submission" date="2019-05" db="EMBL/GenBank/DDBJ databases">
        <title>Emergence of the Ug99 lineage of the wheat stem rust pathogen through somatic hybridization.</title>
        <authorList>
            <person name="Li F."/>
            <person name="Upadhyaya N.M."/>
            <person name="Sperschneider J."/>
            <person name="Matny O."/>
            <person name="Nguyen-Phuc H."/>
            <person name="Mago R."/>
            <person name="Raley C."/>
            <person name="Miller M.E."/>
            <person name="Silverstein K.A.T."/>
            <person name="Henningsen E."/>
            <person name="Hirsch C.D."/>
            <person name="Visser B."/>
            <person name="Pretorius Z.A."/>
            <person name="Steffenson B.J."/>
            <person name="Schwessinger B."/>
            <person name="Dodds P.N."/>
            <person name="Figueroa M."/>
        </authorList>
    </citation>
    <scope>NUCLEOTIDE SEQUENCE [LARGE SCALE GENOMIC DNA]</scope>
    <source>
        <strain evidence="1 2">Ug99</strain>
    </source>
</reference>